<organism evidence="1 2">
    <name type="scientific">Plasmodium falciparum (isolate Camp / Malaysia)</name>
    <dbReference type="NCBI Taxonomy" id="5835"/>
    <lineage>
        <taxon>Eukaryota</taxon>
        <taxon>Sar</taxon>
        <taxon>Alveolata</taxon>
        <taxon>Apicomplexa</taxon>
        <taxon>Aconoidasida</taxon>
        <taxon>Haemosporida</taxon>
        <taxon>Plasmodiidae</taxon>
        <taxon>Plasmodium</taxon>
        <taxon>Plasmodium (Laverania)</taxon>
    </lineage>
</organism>
<name>A0A024X4M3_PLAFC</name>
<sequence>MRYLQLNRQIGMSRMKVADINAKHIFTWKEKKRTIKVIFVKYLPLILLLHQKV</sequence>
<dbReference type="Proteomes" id="UP000030694">
    <property type="component" value="Unassembled WGS sequence"/>
</dbReference>
<accession>A0A024X4M3</accession>
<dbReference type="AlphaFoldDB" id="A0A024X4M3"/>
<dbReference type="EMBL" id="KI927541">
    <property type="protein sequence ID" value="ETW59741.1"/>
    <property type="molecule type" value="Genomic_DNA"/>
</dbReference>
<reference evidence="1 2" key="2">
    <citation type="submission" date="2013-02" db="EMBL/GenBank/DDBJ databases">
        <title>The Genome Sequence of Plasmodium falciparum CAMP/Malaysia.</title>
        <authorList>
            <consortium name="The Broad Institute Genome Sequencing Platform"/>
            <consortium name="The Broad Institute Genome Sequencing Center for Infectious Disease"/>
            <person name="Neafsey D."/>
            <person name="Cheeseman I."/>
            <person name="Volkman S."/>
            <person name="Adams J."/>
            <person name="Walker B."/>
            <person name="Young S.K."/>
            <person name="Zeng Q."/>
            <person name="Gargeya S."/>
            <person name="Fitzgerald M."/>
            <person name="Haas B."/>
            <person name="Abouelleil A."/>
            <person name="Alvarado L."/>
            <person name="Arachchi H.M."/>
            <person name="Berlin A.M."/>
            <person name="Chapman S.B."/>
            <person name="Dewar J."/>
            <person name="Goldberg J."/>
            <person name="Griggs A."/>
            <person name="Gujja S."/>
            <person name="Hansen M."/>
            <person name="Howarth C."/>
            <person name="Imamovic A."/>
            <person name="Larimer J."/>
            <person name="McCowan C."/>
            <person name="Murphy C."/>
            <person name="Neiman D."/>
            <person name="Pearson M."/>
            <person name="Priest M."/>
            <person name="Roberts A."/>
            <person name="Saif S."/>
            <person name="Shea T."/>
            <person name="Sisk P."/>
            <person name="Sykes S."/>
            <person name="Wortman J."/>
            <person name="Nusbaum C."/>
            <person name="Birren B."/>
        </authorList>
    </citation>
    <scope>NUCLEOTIDE SEQUENCE [LARGE SCALE GENOMIC DNA]</scope>
    <source>
        <strain evidence="1 2">CAMP/Malaysia</strain>
    </source>
</reference>
<evidence type="ECO:0000313" key="1">
    <source>
        <dbReference type="EMBL" id="ETW59741.1"/>
    </source>
</evidence>
<gene>
    <name evidence="1" type="ORF">PFMC_04203</name>
</gene>
<proteinExistence type="predicted"/>
<reference evidence="1 2" key="1">
    <citation type="submission" date="2013-02" db="EMBL/GenBank/DDBJ databases">
        <title>The Genome Annotation of Plasmodium falciparum CAMP/Malaysia.</title>
        <authorList>
            <consortium name="The Broad Institute Genome Sequencing Platform"/>
            <consortium name="The Broad Institute Genome Sequencing Center for Infectious Disease"/>
            <person name="Neafsey D."/>
            <person name="Hoffman S."/>
            <person name="Volkman S."/>
            <person name="Rosenthal P."/>
            <person name="Walker B."/>
            <person name="Young S.K."/>
            <person name="Zeng Q."/>
            <person name="Gargeya S."/>
            <person name="Fitzgerald M."/>
            <person name="Haas B."/>
            <person name="Abouelleil A."/>
            <person name="Allen A.W."/>
            <person name="Alvarado L."/>
            <person name="Arachchi H.M."/>
            <person name="Berlin A.M."/>
            <person name="Chapman S.B."/>
            <person name="Gainer-Dewar J."/>
            <person name="Goldberg J."/>
            <person name="Griggs A."/>
            <person name="Gujja S."/>
            <person name="Hansen M."/>
            <person name="Howarth C."/>
            <person name="Imamovic A."/>
            <person name="Ireland A."/>
            <person name="Larimer J."/>
            <person name="McCowan C."/>
            <person name="Murphy C."/>
            <person name="Pearson M."/>
            <person name="Poon T.W."/>
            <person name="Priest M."/>
            <person name="Roberts A."/>
            <person name="Saif S."/>
            <person name="Shea T."/>
            <person name="Sisk P."/>
            <person name="Sykes S."/>
            <person name="Wortman J."/>
            <person name="Nusbaum C."/>
            <person name="Birren B."/>
        </authorList>
    </citation>
    <scope>NUCLEOTIDE SEQUENCE [LARGE SCALE GENOMIC DNA]</scope>
    <source>
        <strain evidence="1 2">CAMP/Malaysia</strain>
    </source>
</reference>
<protein>
    <submittedName>
        <fullName evidence="1">Uncharacterized protein</fullName>
    </submittedName>
</protein>
<feature type="non-terminal residue" evidence="1">
    <location>
        <position position="53"/>
    </location>
</feature>
<evidence type="ECO:0000313" key="2">
    <source>
        <dbReference type="Proteomes" id="UP000030694"/>
    </source>
</evidence>